<gene>
    <name evidence="1" type="ORF">SAMN05661109_02824</name>
</gene>
<organism evidence="1 2">
    <name type="scientific">Corynebacterium cystitidis DSM 20524</name>
    <dbReference type="NCBI Taxonomy" id="1121357"/>
    <lineage>
        <taxon>Bacteria</taxon>
        <taxon>Bacillati</taxon>
        <taxon>Actinomycetota</taxon>
        <taxon>Actinomycetes</taxon>
        <taxon>Mycobacteriales</taxon>
        <taxon>Corynebacteriaceae</taxon>
        <taxon>Corynebacterium</taxon>
    </lineage>
</organism>
<dbReference type="EMBL" id="FOGQ01000028">
    <property type="protein sequence ID" value="SES35304.1"/>
    <property type="molecule type" value="Genomic_DNA"/>
</dbReference>
<protein>
    <submittedName>
        <fullName evidence="1">Uncharacterized protein</fullName>
    </submittedName>
</protein>
<feature type="non-terminal residue" evidence="1">
    <location>
        <position position="52"/>
    </location>
</feature>
<proteinExistence type="predicted"/>
<accession>A0A1H9WN78</accession>
<dbReference type="AlphaFoldDB" id="A0A1H9WN78"/>
<name>A0A1H9WN78_9CORY</name>
<reference evidence="2" key="1">
    <citation type="submission" date="2016-10" db="EMBL/GenBank/DDBJ databases">
        <authorList>
            <person name="Varghese N."/>
            <person name="Submissions S."/>
        </authorList>
    </citation>
    <scope>NUCLEOTIDE SEQUENCE [LARGE SCALE GENOMIC DNA]</scope>
    <source>
        <strain evidence="2">DSM 20524</strain>
    </source>
</reference>
<evidence type="ECO:0000313" key="1">
    <source>
        <dbReference type="EMBL" id="SES35304.1"/>
    </source>
</evidence>
<evidence type="ECO:0000313" key="2">
    <source>
        <dbReference type="Proteomes" id="UP000198929"/>
    </source>
</evidence>
<dbReference type="Proteomes" id="UP000198929">
    <property type="component" value="Unassembled WGS sequence"/>
</dbReference>
<sequence>MCYPHRIMRVTCAHINSKTSTIKCQLGLLTVSNTLRLCFSTATSSSLCAYSL</sequence>
<keyword evidence="2" id="KW-1185">Reference proteome</keyword>